<dbReference type="Proteomes" id="UP001500954">
    <property type="component" value="Unassembled WGS sequence"/>
</dbReference>
<organism evidence="3 4">
    <name type="scientific">Snuella lapsa</name>
    <dbReference type="NCBI Taxonomy" id="870481"/>
    <lineage>
        <taxon>Bacteria</taxon>
        <taxon>Pseudomonadati</taxon>
        <taxon>Bacteroidota</taxon>
        <taxon>Flavobacteriia</taxon>
        <taxon>Flavobacteriales</taxon>
        <taxon>Flavobacteriaceae</taxon>
        <taxon>Snuella</taxon>
    </lineage>
</organism>
<reference evidence="4" key="1">
    <citation type="journal article" date="2019" name="Int. J. Syst. Evol. Microbiol.">
        <title>The Global Catalogue of Microorganisms (GCM) 10K type strain sequencing project: providing services to taxonomists for standard genome sequencing and annotation.</title>
        <authorList>
            <consortium name="The Broad Institute Genomics Platform"/>
            <consortium name="The Broad Institute Genome Sequencing Center for Infectious Disease"/>
            <person name="Wu L."/>
            <person name="Ma J."/>
        </authorList>
    </citation>
    <scope>NUCLEOTIDE SEQUENCE [LARGE SCALE GENOMIC DNA]</scope>
    <source>
        <strain evidence="4">JCM 17111</strain>
    </source>
</reference>
<evidence type="ECO:0000259" key="1">
    <source>
        <dbReference type="Pfam" id="PF14292"/>
    </source>
</evidence>
<name>A0ABP6YJD0_9FLAO</name>
<dbReference type="Pfam" id="PF14292">
    <property type="entry name" value="SusE"/>
    <property type="match status" value="1"/>
</dbReference>
<dbReference type="RefSeq" id="WP_345007870.1">
    <property type="nucleotide sequence ID" value="NZ_BAABCY010000104.1"/>
</dbReference>
<proteinExistence type="predicted"/>
<dbReference type="CDD" id="cd12956">
    <property type="entry name" value="CBM_SusE-F_like"/>
    <property type="match status" value="3"/>
</dbReference>
<feature type="domain" description="Outer membrane protein SusF/SusE-like C-terminal" evidence="2">
    <location>
        <begin position="254"/>
        <end position="337"/>
    </location>
</feature>
<evidence type="ECO:0000313" key="3">
    <source>
        <dbReference type="EMBL" id="GAA3584827.1"/>
    </source>
</evidence>
<dbReference type="InterPro" id="IPR025970">
    <property type="entry name" value="SusE"/>
</dbReference>
<dbReference type="Pfam" id="PF16411">
    <property type="entry name" value="SusF_SusE"/>
    <property type="match status" value="1"/>
</dbReference>
<evidence type="ECO:0000259" key="2">
    <source>
        <dbReference type="Pfam" id="PF16411"/>
    </source>
</evidence>
<sequence>MKTHNILGYLFIAILSIVFYNCSEKELVTVNDNAETTLQLSSEDALVLTEDMESETALTLSWSRPDFGFEGAVASYNLVFAVSGTTEVSPKEVNVGNTLEKAFTVKELNTIFNQAGAVAGIENQISIRVQALLGETSVAESNVKTITATSYSTILDLSSTWGLVGSATPNGWDGPDVPFYKTSTGNVFVTYVTLVGGEIKIRENNDWTLNYGDTGADGTLEEGGDNIMVTAGTYKITFSLNDFSYTIEAYSWGLVGSATPNGWDGPDMPLTYDATSDKWRAIVTLASGELKIRSNNDWALNYGDTGADGTLDEGGDNMVVTSGNYLVTVDFNNLEYTVEPIDIWGVVGSAAPNGWDGPDVRFTPDYANEGVWVLNGVMLVDGEIKFRTNDDWGLNYGDDGVDGVLEQDGDNIVVSAGTYNIRLDFSDENNPTYTIN</sequence>
<dbReference type="Gene3D" id="2.60.40.3620">
    <property type="match status" value="3"/>
</dbReference>
<feature type="domain" description="SusE outer membrane protein" evidence="1">
    <location>
        <begin position="24"/>
        <end position="130"/>
    </location>
</feature>
<gene>
    <name evidence="3" type="ORF">GCM10022395_35980</name>
</gene>
<evidence type="ECO:0008006" key="5">
    <source>
        <dbReference type="Google" id="ProtNLM"/>
    </source>
</evidence>
<protein>
    <recommendedName>
        <fullName evidence="5">SusE outer membrane protein domain-containing protein</fullName>
    </recommendedName>
</protein>
<dbReference type="EMBL" id="BAABCY010000104">
    <property type="protein sequence ID" value="GAA3584827.1"/>
    <property type="molecule type" value="Genomic_DNA"/>
</dbReference>
<keyword evidence="4" id="KW-1185">Reference proteome</keyword>
<comment type="caution">
    <text evidence="3">The sequence shown here is derived from an EMBL/GenBank/DDBJ whole genome shotgun (WGS) entry which is preliminary data.</text>
</comment>
<accession>A0ABP6YJD0</accession>
<evidence type="ECO:0000313" key="4">
    <source>
        <dbReference type="Proteomes" id="UP001500954"/>
    </source>
</evidence>
<dbReference type="InterPro" id="IPR032187">
    <property type="entry name" value="SusF/SusE-like_C"/>
</dbReference>